<evidence type="ECO:0000256" key="8">
    <source>
        <dbReference type="SAM" id="Phobius"/>
    </source>
</evidence>
<evidence type="ECO:0000256" key="1">
    <source>
        <dbReference type="ARBA" id="ARBA00004651"/>
    </source>
</evidence>
<sequence>MAPRLRSALVAVVGLLVAGVAADRVVNSPAFLNPRDFLEFWSAGAVVARGGNPYDPDVLLAEQRRAEPGRDAAVMMWNPPWSLAVYVPVGLLPVRWATLVWIGLQLAAVMLSCDWLWRVYRGPARLRWVPQVLGLTFAPVVWNVLYGQNAGLLLLGLAGFVHFRVAGKPGRAGACAALTALKPHLLAVFGVLLVLDAMSRPGRTALASGVGTLAAALGGVLLLNPDVVEQFARATAYPPPGAVPLTEWVLPVASYWLRVLVAPERFWVQFMPCAAACVVIAAWRWKRGERWDWPAALPWAVWASVLATPYGGWVFDLAVLLVPVVAVAARLAAGSRLVALALFTLGQLGVTTVSLAWAGSLPGFFWVAPVVLLLCVAAGMTRPAARGS</sequence>
<feature type="transmembrane region" description="Helical" evidence="8">
    <location>
        <begin position="337"/>
        <end position="358"/>
    </location>
</feature>
<dbReference type="Proteomes" id="UP000319576">
    <property type="component" value="Chromosome"/>
</dbReference>
<evidence type="ECO:0000256" key="7">
    <source>
        <dbReference type="ARBA" id="ARBA00024033"/>
    </source>
</evidence>
<comment type="similarity">
    <text evidence="7">Belongs to the glycosyltransferase 87 family.</text>
</comment>
<keyword evidence="10" id="KW-1185">Reference proteome</keyword>
<keyword evidence="3" id="KW-0808">Transferase</keyword>
<feature type="transmembrane region" description="Helical" evidence="8">
    <location>
        <begin position="174"/>
        <end position="193"/>
    </location>
</feature>
<keyword evidence="4 8" id="KW-0812">Transmembrane</keyword>
<name>A0A517XXU5_9BACT</name>
<evidence type="ECO:0000313" key="10">
    <source>
        <dbReference type="Proteomes" id="UP000319576"/>
    </source>
</evidence>
<accession>A0A517XXU5</accession>
<evidence type="ECO:0000256" key="6">
    <source>
        <dbReference type="ARBA" id="ARBA00023136"/>
    </source>
</evidence>
<feature type="transmembrane region" description="Helical" evidence="8">
    <location>
        <begin position="96"/>
        <end position="116"/>
    </location>
</feature>
<feature type="transmembrane region" description="Helical" evidence="8">
    <location>
        <begin position="364"/>
        <end position="385"/>
    </location>
</feature>
<reference evidence="9 10" key="1">
    <citation type="submission" date="2019-02" db="EMBL/GenBank/DDBJ databases">
        <title>Deep-cultivation of Planctomycetes and their phenomic and genomic characterization uncovers novel biology.</title>
        <authorList>
            <person name="Wiegand S."/>
            <person name="Jogler M."/>
            <person name="Boedeker C."/>
            <person name="Pinto D."/>
            <person name="Vollmers J."/>
            <person name="Rivas-Marin E."/>
            <person name="Kohn T."/>
            <person name="Peeters S.H."/>
            <person name="Heuer A."/>
            <person name="Rast P."/>
            <person name="Oberbeckmann S."/>
            <person name="Bunk B."/>
            <person name="Jeske O."/>
            <person name="Meyerdierks A."/>
            <person name="Storesund J.E."/>
            <person name="Kallscheuer N."/>
            <person name="Luecker S."/>
            <person name="Lage O.M."/>
            <person name="Pohl T."/>
            <person name="Merkel B.J."/>
            <person name="Hornburger P."/>
            <person name="Mueller R.-W."/>
            <person name="Bruemmer F."/>
            <person name="Labrenz M."/>
            <person name="Spormann A.M."/>
            <person name="Op den Camp H."/>
            <person name="Overmann J."/>
            <person name="Amann R."/>
            <person name="Jetten M.S.M."/>
            <person name="Mascher T."/>
            <person name="Medema M.H."/>
            <person name="Devos D.P."/>
            <person name="Kaster A.-K."/>
            <person name="Ovreas L."/>
            <person name="Rohde M."/>
            <person name="Galperin M.Y."/>
            <person name="Jogler C."/>
        </authorList>
    </citation>
    <scope>NUCLEOTIDE SEQUENCE [LARGE SCALE GENOMIC DNA]</scope>
    <source>
        <strain evidence="9 10">ETA_A1</strain>
    </source>
</reference>
<evidence type="ECO:0000256" key="2">
    <source>
        <dbReference type="ARBA" id="ARBA00022475"/>
    </source>
</evidence>
<evidence type="ECO:0008006" key="11">
    <source>
        <dbReference type="Google" id="ProtNLM"/>
    </source>
</evidence>
<feature type="transmembrane region" description="Helical" evidence="8">
    <location>
        <begin position="151"/>
        <end position="167"/>
    </location>
</feature>
<evidence type="ECO:0000256" key="5">
    <source>
        <dbReference type="ARBA" id="ARBA00022989"/>
    </source>
</evidence>
<dbReference type="RefSeq" id="WP_145241950.1">
    <property type="nucleotide sequence ID" value="NZ_CP036273.1"/>
</dbReference>
<dbReference type="GO" id="GO:0016758">
    <property type="term" value="F:hexosyltransferase activity"/>
    <property type="evidence" value="ECO:0007669"/>
    <property type="project" value="InterPro"/>
</dbReference>
<keyword evidence="5 8" id="KW-1133">Transmembrane helix</keyword>
<dbReference type="OrthoDB" id="266715at2"/>
<gene>
    <name evidence="9" type="ORF">ETAA1_42920</name>
</gene>
<dbReference type="GO" id="GO:0005886">
    <property type="term" value="C:plasma membrane"/>
    <property type="evidence" value="ECO:0007669"/>
    <property type="project" value="UniProtKB-SubCell"/>
</dbReference>
<protein>
    <recommendedName>
        <fullName evidence="11">DUF2029 domain-containing protein</fullName>
    </recommendedName>
</protein>
<evidence type="ECO:0000256" key="4">
    <source>
        <dbReference type="ARBA" id="ARBA00022692"/>
    </source>
</evidence>
<keyword evidence="2" id="KW-1003">Cell membrane</keyword>
<keyword evidence="6 8" id="KW-0472">Membrane</keyword>
<evidence type="ECO:0000313" key="9">
    <source>
        <dbReference type="EMBL" id="QDU22314.1"/>
    </source>
</evidence>
<proteinExistence type="inferred from homology"/>
<dbReference type="EMBL" id="CP036273">
    <property type="protein sequence ID" value="QDU22314.1"/>
    <property type="molecule type" value="Genomic_DNA"/>
</dbReference>
<dbReference type="AlphaFoldDB" id="A0A517XXU5"/>
<organism evidence="9 10">
    <name type="scientific">Urbifossiella limnaea</name>
    <dbReference type="NCBI Taxonomy" id="2528023"/>
    <lineage>
        <taxon>Bacteria</taxon>
        <taxon>Pseudomonadati</taxon>
        <taxon>Planctomycetota</taxon>
        <taxon>Planctomycetia</taxon>
        <taxon>Gemmatales</taxon>
        <taxon>Gemmataceae</taxon>
        <taxon>Urbifossiella</taxon>
    </lineage>
</organism>
<evidence type="ECO:0000256" key="3">
    <source>
        <dbReference type="ARBA" id="ARBA00022679"/>
    </source>
</evidence>
<dbReference type="InterPro" id="IPR018584">
    <property type="entry name" value="GT87"/>
</dbReference>
<dbReference type="Pfam" id="PF09594">
    <property type="entry name" value="GT87"/>
    <property type="match status" value="1"/>
</dbReference>
<feature type="transmembrane region" description="Helical" evidence="8">
    <location>
        <begin position="266"/>
        <end position="285"/>
    </location>
</feature>
<dbReference type="KEGG" id="uli:ETAA1_42920"/>
<comment type="subcellular location">
    <subcellularLocation>
        <location evidence="1">Cell membrane</location>
        <topology evidence="1">Multi-pass membrane protein</topology>
    </subcellularLocation>
</comment>
<feature type="transmembrane region" description="Helical" evidence="8">
    <location>
        <begin position="205"/>
        <end position="223"/>
    </location>
</feature>
<feature type="transmembrane region" description="Helical" evidence="8">
    <location>
        <begin position="297"/>
        <end position="325"/>
    </location>
</feature>